<dbReference type="FunFam" id="3.30.160.60:FF:000446">
    <property type="entry name" value="Zinc finger protein"/>
    <property type="match status" value="1"/>
</dbReference>
<feature type="domain" description="C2H2-type" evidence="7">
    <location>
        <begin position="1524"/>
        <end position="1552"/>
    </location>
</feature>
<comment type="caution">
    <text evidence="8">The sequence shown here is derived from an EMBL/GenBank/DDBJ whole genome shotgun (WGS) entry which is preliminary data.</text>
</comment>
<dbReference type="InterPro" id="IPR013087">
    <property type="entry name" value="Znf_C2H2_type"/>
</dbReference>
<feature type="domain" description="C2H2-type" evidence="7">
    <location>
        <begin position="660"/>
        <end position="688"/>
    </location>
</feature>
<feature type="non-terminal residue" evidence="8">
    <location>
        <position position="1653"/>
    </location>
</feature>
<dbReference type="SMART" id="SM00355">
    <property type="entry name" value="ZnF_C2H2"/>
    <property type="match status" value="22"/>
</dbReference>
<reference evidence="8 9" key="1">
    <citation type="journal article" date="2016" name="Genome Biol. Evol.">
        <title>Gene Family Evolution Reflects Adaptation to Soil Environmental Stressors in the Genome of the Collembolan Orchesella cincta.</title>
        <authorList>
            <person name="Faddeeva-Vakhrusheva A."/>
            <person name="Derks M.F."/>
            <person name="Anvar S.Y."/>
            <person name="Agamennone V."/>
            <person name="Suring W."/>
            <person name="Smit S."/>
            <person name="van Straalen N.M."/>
            <person name="Roelofs D."/>
        </authorList>
    </citation>
    <scope>NUCLEOTIDE SEQUENCE [LARGE SCALE GENOMIC DNA]</scope>
    <source>
        <tissue evidence="8">Mixed pool</tissue>
    </source>
</reference>
<dbReference type="OMA" id="YDFHEIV"/>
<feature type="compositionally biased region" description="Basic residues" evidence="6">
    <location>
        <begin position="1263"/>
        <end position="1275"/>
    </location>
</feature>
<name>A0A1D2MXL2_ORCCI</name>
<dbReference type="GO" id="GO:0008270">
    <property type="term" value="F:zinc ion binding"/>
    <property type="evidence" value="ECO:0007669"/>
    <property type="project" value="UniProtKB-KW"/>
</dbReference>
<dbReference type="Gene3D" id="3.30.160.60">
    <property type="entry name" value="Classic Zinc Finger"/>
    <property type="match status" value="9"/>
</dbReference>
<feature type="domain" description="C2H2-type" evidence="7">
    <location>
        <begin position="1321"/>
        <end position="1349"/>
    </location>
</feature>
<feature type="compositionally biased region" description="Polar residues" evidence="6">
    <location>
        <begin position="1110"/>
        <end position="1120"/>
    </location>
</feature>
<feature type="domain" description="C2H2-type" evidence="7">
    <location>
        <begin position="1553"/>
        <end position="1580"/>
    </location>
</feature>
<feature type="compositionally biased region" description="Acidic residues" evidence="6">
    <location>
        <begin position="1182"/>
        <end position="1194"/>
    </location>
</feature>
<protein>
    <submittedName>
        <fullName evidence="8">Putative zinc finger protein</fullName>
    </submittedName>
</protein>
<dbReference type="PROSITE" id="PS50157">
    <property type="entry name" value="ZINC_FINGER_C2H2_2"/>
    <property type="match status" value="15"/>
</dbReference>
<dbReference type="STRING" id="48709.A0A1D2MXL2"/>
<feature type="domain" description="C2H2-type" evidence="7">
    <location>
        <begin position="1360"/>
        <end position="1388"/>
    </location>
</feature>
<organism evidence="8 9">
    <name type="scientific">Orchesella cincta</name>
    <name type="common">Springtail</name>
    <name type="synonym">Podura cincta</name>
    <dbReference type="NCBI Taxonomy" id="48709"/>
    <lineage>
        <taxon>Eukaryota</taxon>
        <taxon>Metazoa</taxon>
        <taxon>Ecdysozoa</taxon>
        <taxon>Arthropoda</taxon>
        <taxon>Hexapoda</taxon>
        <taxon>Collembola</taxon>
        <taxon>Entomobryomorpha</taxon>
        <taxon>Entomobryoidea</taxon>
        <taxon>Orchesellidae</taxon>
        <taxon>Orchesellinae</taxon>
        <taxon>Orchesella</taxon>
    </lineage>
</organism>
<keyword evidence="3 5" id="KW-0863">Zinc-finger</keyword>
<dbReference type="GO" id="GO:0005634">
    <property type="term" value="C:nucleus"/>
    <property type="evidence" value="ECO:0007669"/>
    <property type="project" value="InterPro"/>
</dbReference>
<evidence type="ECO:0000256" key="3">
    <source>
        <dbReference type="ARBA" id="ARBA00022771"/>
    </source>
</evidence>
<feature type="compositionally biased region" description="Basic and acidic residues" evidence="6">
    <location>
        <begin position="676"/>
        <end position="690"/>
    </location>
</feature>
<keyword evidence="4" id="KW-0862">Zinc</keyword>
<feature type="compositionally biased region" description="Polar residues" evidence="6">
    <location>
        <begin position="1088"/>
        <end position="1097"/>
    </location>
</feature>
<feature type="domain" description="C2H2-type" evidence="7">
    <location>
        <begin position="761"/>
        <end position="789"/>
    </location>
</feature>
<feature type="domain" description="C2H2-type" evidence="7">
    <location>
        <begin position="822"/>
        <end position="849"/>
    </location>
</feature>
<evidence type="ECO:0000256" key="5">
    <source>
        <dbReference type="PROSITE-ProRule" id="PRU00042"/>
    </source>
</evidence>
<evidence type="ECO:0000313" key="8">
    <source>
        <dbReference type="EMBL" id="ODM97708.1"/>
    </source>
</evidence>
<accession>A0A1D2MXL2</accession>
<dbReference type="PANTHER" id="PTHR24379:SF121">
    <property type="entry name" value="C2H2-TYPE DOMAIN-CONTAINING PROTEIN"/>
    <property type="match status" value="1"/>
</dbReference>
<feature type="domain" description="C2H2-type" evidence="7">
    <location>
        <begin position="857"/>
        <end position="885"/>
    </location>
</feature>
<gene>
    <name evidence="8" type="ORF">Ocin01_08980</name>
</gene>
<evidence type="ECO:0000256" key="2">
    <source>
        <dbReference type="ARBA" id="ARBA00022737"/>
    </source>
</evidence>
<feature type="non-terminal residue" evidence="8">
    <location>
        <position position="1"/>
    </location>
</feature>
<evidence type="ECO:0000256" key="1">
    <source>
        <dbReference type="ARBA" id="ARBA00022723"/>
    </source>
</evidence>
<dbReference type="PROSITE" id="PS00028">
    <property type="entry name" value="ZINC_FINGER_C2H2_1"/>
    <property type="match status" value="16"/>
</dbReference>
<dbReference type="InterPro" id="IPR012934">
    <property type="entry name" value="Znf_AD"/>
</dbReference>
<proteinExistence type="predicted"/>
<dbReference type="OrthoDB" id="8922241at2759"/>
<dbReference type="PANTHER" id="PTHR24379">
    <property type="entry name" value="KRAB AND ZINC FINGER DOMAIN-CONTAINING"/>
    <property type="match status" value="1"/>
</dbReference>
<feature type="domain" description="C2H2-type" evidence="7">
    <location>
        <begin position="598"/>
        <end position="626"/>
    </location>
</feature>
<keyword evidence="1" id="KW-0479">Metal-binding</keyword>
<dbReference type="SMART" id="SM00868">
    <property type="entry name" value="zf-AD"/>
    <property type="match status" value="3"/>
</dbReference>
<evidence type="ECO:0000256" key="4">
    <source>
        <dbReference type="ARBA" id="ARBA00022833"/>
    </source>
</evidence>
<feature type="domain" description="C2H2-type" evidence="7">
    <location>
        <begin position="570"/>
        <end position="597"/>
    </location>
</feature>
<dbReference type="SUPFAM" id="SSF57667">
    <property type="entry name" value="beta-beta-alpha zinc fingers"/>
    <property type="match status" value="9"/>
</dbReference>
<dbReference type="Proteomes" id="UP000094527">
    <property type="component" value="Unassembled WGS sequence"/>
</dbReference>
<feature type="domain" description="C2H2-type" evidence="7">
    <location>
        <begin position="631"/>
        <end position="659"/>
    </location>
</feature>
<feature type="compositionally biased region" description="Basic residues" evidence="6">
    <location>
        <begin position="1202"/>
        <end position="1212"/>
    </location>
</feature>
<feature type="domain" description="C2H2-type" evidence="7">
    <location>
        <begin position="1464"/>
        <end position="1491"/>
    </location>
</feature>
<dbReference type="Pfam" id="PF00096">
    <property type="entry name" value="zf-C2H2"/>
    <property type="match status" value="3"/>
</dbReference>
<feature type="domain" description="C2H2-type" evidence="7">
    <location>
        <begin position="1588"/>
        <end position="1616"/>
    </location>
</feature>
<feature type="compositionally biased region" description="Polar residues" evidence="6">
    <location>
        <begin position="1229"/>
        <end position="1243"/>
    </location>
</feature>
<evidence type="ECO:0000313" key="9">
    <source>
        <dbReference type="Proteomes" id="UP000094527"/>
    </source>
</evidence>
<sequence>DSVPCLFCTIEHQPSSTDGNRCEVNQYFDLATHPVFVPATDDVVIERQLMTIFILRNVLQLPEDKCCEYLKEDDGQVGPDRWFSVCSSCIKTVEKCFAVERKVYQLQRQLEILKSTLRNAMHDTSAVKWNVQQPQNAICFDVRHYVTKGDGASPLELRKTQRELKILEQTAQYNTLEIESLAVSEKCLDDKDHMPVRVQNSRGKPTLADCVQCKSENPKRVRTQFKCKKCNVRLCIQRRGPSCYQKYHLQLKSVHCETYDFLLLQPPEIGNEMEFSTTVTDAEEGRQDFKNCAFHIPVRDLNERGAVTKSDCVHCKPHRSLTEFRCSHCHVSLCFQFGISCFEKYHLNSDSTVRSNQEDSNILSGGIKKTDNIVEEKIEMQSSTVSPVLSAAGDEVLSLSPASVSINSEDSDWHPSNEDIAEHDDYPEIVSQFSQSKRLRRGCRDVEANYHTDHKAAVTKPLNKKFVKRNHAKPTKPHDIVKQRMKKAQKGRNRDGWVLIKCEHCPAKYSETLLKSHRDLHSSGQGLACIKCGWYCRVDKIDYHMKWHLQDSVKTKRTRRRGNGRTYRYYYCDVCPANFKEKFCIEDHRQLHESGEGFECRICRWLFDSEDRLKRHMKAKHCFKNSDETPYYCDYCPYIMTSKSRAVNHFYTAHFGKSPLDCKSCSSKFESKQLLKMHRDQEHPEEKGSDVDEPATDNNIPLSCPHCSESSEIFPSKLKLDFHIASLHKDELLSCPTCKFKSKSYPEWVNHQNTHRKDPSFVCELCSESFRQAGTLWCHKRKEHYKELGQEAIICEECNRTFSNNSTLKNHIKAVHEKIKDYFCEYCGKGFSFNTDLQRHILLHTAPRELQYKKGPFTCEFCEAQFNVRQGLYYHLKRLHSDKFQFRCDKNSESVKMSSSVEVEIDDSKDNIKLESYPCICLFCATEHQPTNFAYFNGKLTRIKRDANIPSVFVSEHKESVIIVEHLRSMFILRHLFNLSEEVCCVLLKRVGGQLEPDLWFSVCSTCEETVQQCYTLRNKILALEKSLGNLKSHLCNLVRKSSWKNVEDGQDPFHINSICLDIRSHIIPGESSSSMPVTEESPDKLQKPNSTPARSSNPKRRGTIRKSVPTKTDNTSLHNPCTFGASTFPLPPNEEQSVIIEAEVEFPFMSSSQIVDSLEESLPSPASVAHDSDGSDWQPSENEDSLLEADLQNDEIVASTSRKRNSKRKRLSPAPSHSIGTELETDCNDNGVNENPKVCQTNKTKDEHSKKRKPPRPGPSKPVRKRRIKIRKRGTSCTTRKVASPSTTIIVSKCDACPATFVSTEYFERHRELHAIGAGESCSECGWLLSSKVQLAAHKRSLHSKDKAPWKTDKEEIPYYCDHCICIFVSRTKLIRHFHNAHHGLSLNECSTCALKLESKQLLEIHCQLEHAQELITSNRIVESLYPNNPSEKQILCSHCKETFSSKFKMDYHIAKCHKETLLWCTKCSYKAKKFCNLQTHLYKHTKETPFVCEICSRQFPRRGALQYHMRQDHFNELGVEPIKCKDCSLLFGTEVFLNKHIKAVHEKKKEQFCEYCGKEFLLTIDLKRHILLHTVPRELQYKKGPFTCEFCEAQFNVRQGLYYHLKKLHSDKFVLRCERCGKASPLICIMAAATKPFLQQTDQSEANGPIL</sequence>
<feature type="domain" description="C2H2-type" evidence="7">
    <location>
        <begin position="793"/>
        <end position="821"/>
    </location>
</feature>
<keyword evidence="9" id="KW-1185">Reference proteome</keyword>
<feature type="region of interest" description="Disordered" evidence="6">
    <location>
        <begin position="676"/>
        <end position="695"/>
    </location>
</feature>
<dbReference type="EMBL" id="LJIJ01000418">
    <property type="protein sequence ID" value="ODM97708.1"/>
    <property type="molecule type" value="Genomic_DNA"/>
</dbReference>
<evidence type="ECO:0000256" key="6">
    <source>
        <dbReference type="SAM" id="MobiDB-lite"/>
    </source>
</evidence>
<dbReference type="InterPro" id="IPR036236">
    <property type="entry name" value="Znf_C2H2_sf"/>
</dbReference>
<feature type="region of interest" description="Disordered" evidence="6">
    <location>
        <begin position="1071"/>
        <end position="1131"/>
    </location>
</feature>
<feature type="domain" description="C2H2-type" evidence="7">
    <location>
        <begin position="1492"/>
        <end position="1520"/>
    </location>
</feature>
<keyword evidence="2" id="KW-0677">Repeat</keyword>
<evidence type="ECO:0000259" key="7">
    <source>
        <dbReference type="PROSITE" id="PS50157"/>
    </source>
</evidence>
<feature type="region of interest" description="Disordered" evidence="6">
    <location>
        <begin position="1158"/>
        <end position="1278"/>
    </location>
</feature>